<dbReference type="InterPro" id="IPR001296">
    <property type="entry name" value="Glyco_trans_1"/>
</dbReference>
<dbReference type="PANTHER" id="PTHR12526:SF630">
    <property type="entry name" value="GLYCOSYLTRANSFERASE"/>
    <property type="match status" value="1"/>
</dbReference>
<comment type="caution">
    <text evidence="3">The sequence shown here is derived from an EMBL/GenBank/DDBJ whole genome shotgun (WGS) entry which is preliminary data.</text>
</comment>
<gene>
    <name evidence="3" type="ORF">VU00_10262</name>
</gene>
<dbReference type="SUPFAM" id="SSF53756">
    <property type="entry name" value="UDP-Glycosyltransferase/glycogen phosphorylase"/>
    <property type="match status" value="1"/>
</dbReference>
<dbReference type="PANTHER" id="PTHR12526">
    <property type="entry name" value="GLYCOSYLTRANSFERASE"/>
    <property type="match status" value="1"/>
</dbReference>
<dbReference type="Pfam" id="PF00534">
    <property type="entry name" value="Glycos_transf_1"/>
    <property type="match status" value="1"/>
</dbReference>
<dbReference type="Gene3D" id="3.40.50.2000">
    <property type="entry name" value="Glycogen Phosphorylase B"/>
    <property type="match status" value="2"/>
</dbReference>
<dbReference type="InterPro" id="IPR028098">
    <property type="entry name" value="Glyco_trans_4-like_N"/>
</dbReference>
<organism evidence="3 4">
    <name type="scientific">Candidatus Electrothrix marina</name>
    <dbReference type="NCBI Taxonomy" id="1859130"/>
    <lineage>
        <taxon>Bacteria</taxon>
        <taxon>Pseudomonadati</taxon>
        <taxon>Thermodesulfobacteriota</taxon>
        <taxon>Desulfobulbia</taxon>
        <taxon>Desulfobulbales</taxon>
        <taxon>Desulfobulbaceae</taxon>
        <taxon>Candidatus Electrothrix</taxon>
    </lineage>
</organism>
<evidence type="ECO:0000259" key="2">
    <source>
        <dbReference type="Pfam" id="PF13439"/>
    </source>
</evidence>
<reference evidence="3 4" key="1">
    <citation type="submission" date="2017-01" db="EMBL/GenBank/DDBJ databases">
        <title>The cable genome- insights into the physiology and evolution of filamentous bacteria capable of sulfide oxidation via long distance electron transfer.</title>
        <authorList>
            <person name="Schreiber L."/>
            <person name="Bjerg J.T."/>
            <person name="Boggild A."/>
            <person name="Van De Vossenberg J."/>
            <person name="Meysman F."/>
            <person name="Nielsen L.P."/>
            <person name="Schramm A."/>
            <person name="Kjeldsen K.U."/>
        </authorList>
    </citation>
    <scope>NUCLEOTIDE SEQUENCE [LARGE SCALE GENOMIC DNA]</scope>
    <source>
        <strain evidence="3">A3</strain>
    </source>
</reference>
<dbReference type="Pfam" id="PF13439">
    <property type="entry name" value="Glyco_transf_4"/>
    <property type="match status" value="1"/>
</dbReference>
<keyword evidence="3" id="KW-0808">Transferase</keyword>
<dbReference type="Proteomes" id="UP000287615">
    <property type="component" value="Unassembled WGS sequence"/>
</dbReference>
<evidence type="ECO:0000313" key="3">
    <source>
        <dbReference type="EMBL" id="RWX50752.1"/>
    </source>
</evidence>
<accession>A0A444JCG3</accession>
<evidence type="ECO:0000259" key="1">
    <source>
        <dbReference type="Pfam" id="PF00534"/>
    </source>
</evidence>
<name>A0A444JCG3_9BACT</name>
<sequence length="381" mass="43485">MIFMDNMKEKRKINVLFVIIHMEMGGSEHLVWDLIRNLDRSVFRPHVAWFYQEKPLQEFLDLDVPLFFIPKINRLDLSVMGELSGIIKDNEINVVNAHHYLSLVYSFYGCKLKNRSKLIYTEHSEWEVQAISGKWLFVGRRLLRYTDAVVGISSKVTKCLQDTFRLPGNKICTIVNGVDCTMFSVAHNTEQYKIKYGLERDDFVLGIVANLKKNKNHIFLLKAFQKLRQRNNNLKLLIIGQGFKGDPEGSEEDIRNFITSAGLESSALLLGGRTDVPDILKALDIFCLTSCKEGLPISLIEAMATGLPVIGTNVEGIQDVIIPHSNGYLVELNDEEQLVQALESLIEDSSLRHEFGGMSRQLAYQNYAFENCLRQYQSLFL</sequence>
<dbReference type="EMBL" id="MTKR01000026">
    <property type="protein sequence ID" value="RWX50752.1"/>
    <property type="molecule type" value="Genomic_DNA"/>
</dbReference>
<dbReference type="AlphaFoldDB" id="A0A444JCG3"/>
<proteinExistence type="predicted"/>
<protein>
    <submittedName>
        <fullName evidence="3">Glycosyltransferase involved in cell wall bisynthesis</fullName>
    </submittedName>
</protein>
<evidence type="ECO:0000313" key="4">
    <source>
        <dbReference type="Proteomes" id="UP000287615"/>
    </source>
</evidence>
<feature type="domain" description="Glycosyl transferase family 1" evidence="1">
    <location>
        <begin position="190"/>
        <end position="356"/>
    </location>
</feature>
<feature type="domain" description="Glycosyltransferase subfamily 4-like N-terminal" evidence="2">
    <location>
        <begin position="24"/>
        <end position="180"/>
    </location>
</feature>
<dbReference type="GO" id="GO:0016757">
    <property type="term" value="F:glycosyltransferase activity"/>
    <property type="evidence" value="ECO:0007669"/>
    <property type="project" value="InterPro"/>
</dbReference>